<evidence type="ECO:0000313" key="3">
    <source>
        <dbReference type="Proteomes" id="UP000283895"/>
    </source>
</evidence>
<gene>
    <name evidence="2" type="ORF">VMCG_04935</name>
</gene>
<sequence>MIVTGQLTSLIPFVLATLAPGLGQRWYVFLGQSVKGSFISTLGDIDETLDFAKRGCSETCGDAASGT</sequence>
<dbReference type="Proteomes" id="UP000283895">
    <property type="component" value="Unassembled WGS sequence"/>
</dbReference>
<name>A0A423WM62_9PEZI</name>
<comment type="caution">
    <text evidence="2">The sequence shown here is derived from an EMBL/GenBank/DDBJ whole genome shotgun (WGS) entry which is preliminary data.</text>
</comment>
<feature type="signal peptide" evidence="1">
    <location>
        <begin position="1"/>
        <end position="23"/>
    </location>
</feature>
<accession>A0A423WM62</accession>
<evidence type="ECO:0000256" key="1">
    <source>
        <dbReference type="SAM" id="SignalP"/>
    </source>
</evidence>
<keyword evidence="3" id="KW-1185">Reference proteome</keyword>
<protein>
    <recommendedName>
        <fullName evidence="4">ABC transmembrane type-1 domain-containing protein</fullName>
    </recommendedName>
</protein>
<proteinExistence type="predicted"/>
<keyword evidence="1" id="KW-0732">Signal</keyword>
<dbReference type="EMBL" id="LKEA01000014">
    <property type="protein sequence ID" value="ROW04494.1"/>
    <property type="molecule type" value="Genomic_DNA"/>
</dbReference>
<evidence type="ECO:0000313" key="2">
    <source>
        <dbReference type="EMBL" id="ROW04494.1"/>
    </source>
</evidence>
<organism evidence="2 3">
    <name type="scientific">Cytospora schulzeri</name>
    <dbReference type="NCBI Taxonomy" id="448051"/>
    <lineage>
        <taxon>Eukaryota</taxon>
        <taxon>Fungi</taxon>
        <taxon>Dikarya</taxon>
        <taxon>Ascomycota</taxon>
        <taxon>Pezizomycotina</taxon>
        <taxon>Sordariomycetes</taxon>
        <taxon>Sordariomycetidae</taxon>
        <taxon>Diaporthales</taxon>
        <taxon>Cytosporaceae</taxon>
        <taxon>Cytospora</taxon>
    </lineage>
</organism>
<feature type="chain" id="PRO_5019244758" description="ABC transmembrane type-1 domain-containing protein" evidence="1">
    <location>
        <begin position="24"/>
        <end position="67"/>
    </location>
</feature>
<dbReference type="AlphaFoldDB" id="A0A423WM62"/>
<evidence type="ECO:0008006" key="4">
    <source>
        <dbReference type="Google" id="ProtNLM"/>
    </source>
</evidence>
<reference evidence="2 3" key="1">
    <citation type="submission" date="2015-09" db="EMBL/GenBank/DDBJ databases">
        <title>Host preference determinants of Valsa canker pathogens revealed by comparative genomics.</title>
        <authorList>
            <person name="Yin Z."/>
            <person name="Huang L."/>
        </authorList>
    </citation>
    <scope>NUCLEOTIDE SEQUENCE [LARGE SCALE GENOMIC DNA]</scope>
    <source>
        <strain evidence="2 3">03-1</strain>
    </source>
</reference>